<feature type="region of interest" description="Disordered" evidence="2">
    <location>
        <begin position="101"/>
        <end position="129"/>
    </location>
</feature>
<feature type="coiled-coil region" evidence="1">
    <location>
        <begin position="18"/>
        <end position="49"/>
    </location>
</feature>
<organism evidence="3 4">
    <name type="scientific">Dufourea novaeangliae</name>
    <name type="common">Sweat bee</name>
    <dbReference type="NCBI Taxonomy" id="178035"/>
    <lineage>
        <taxon>Eukaryota</taxon>
        <taxon>Metazoa</taxon>
        <taxon>Ecdysozoa</taxon>
        <taxon>Arthropoda</taxon>
        <taxon>Hexapoda</taxon>
        <taxon>Insecta</taxon>
        <taxon>Pterygota</taxon>
        <taxon>Neoptera</taxon>
        <taxon>Endopterygota</taxon>
        <taxon>Hymenoptera</taxon>
        <taxon>Apocrita</taxon>
        <taxon>Aculeata</taxon>
        <taxon>Apoidea</taxon>
        <taxon>Anthophila</taxon>
        <taxon>Halictidae</taxon>
        <taxon>Rophitinae</taxon>
        <taxon>Dufourea</taxon>
    </lineage>
</organism>
<keyword evidence="1" id="KW-0175">Coiled coil</keyword>
<proteinExistence type="predicted"/>
<accession>A0A154P000</accession>
<evidence type="ECO:0000313" key="4">
    <source>
        <dbReference type="Proteomes" id="UP000076502"/>
    </source>
</evidence>
<sequence length="129" mass="15153">MRIKDDPHIRELLENEVIATYNERRDDLRQQAKENIAKIQVENKKQFNKRRKEGKTYQEGDFVAIKRTQFGTGLKFHSKFLGPYRITKVLRHDRYVVQKIGEGEGPQRTSTSADYMKPWPTSINGDISE</sequence>
<evidence type="ECO:0000256" key="1">
    <source>
        <dbReference type="SAM" id="Coils"/>
    </source>
</evidence>
<evidence type="ECO:0000256" key="2">
    <source>
        <dbReference type="SAM" id="MobiDB-lite"/>
    </source>
</evidence>
<dbReference type="Proteomes" id="UP000076502">
    <property type="component" value="Unassembled WGS sequence"/>
</dbReference>
<protein>
    <submittedName>
        <fullName evidence="3">Uncharacterized protein</fullName>
    </submittedName>
</protein>
<dbReference type="EMBL" id="KQ434780">
    <property type="protein sequence ID" value="KZC04450.1"/>
    <property type="molecule type" value="Genomic_DNA"/>
</dbReference>
<evidence type="ECO:0000313" key="3">
    <source>
        <dbReference type="EMBL" id="KZC04450.1"/>
    </source>
</evidence>
<keyword evidence="4" id="KW-1185">Reference proteome</keyword>
<dbReference type="AlphaFoldDB" id="A0A154P000"/>
<name>A0A154P000_DUFNO</name>
<reference evidence="3 4" key="1">
    <citation type="submission" date="2015-07" db="EMBL/GenBank/DDBJ databases">
        <title>The genome of Dufourea novaeangliae.</title>
        <authorList>
            <person name="Pan H."/>
            <person name="Kapheim K."/>
        </authorList>
    </citation>
    <scope>NUCLEOTIDE SEQUENCE [LARGE SCALE GENOMIC DNA]</scope>
    <source>
        <strain evidence="3">0120121106</strain>
        <tissue evidence="3">Whole body</tissue>
    </source>
</reference>
<dbReference type="STRING" id="178035.A0A154P000"/>
<dbReference type="OrthoDB" id="8014450at2759"/>
<gene>
    <name evidence="3" type="ORF">WN55_04256</name>
</gene>